<reference evidence="12" key="1">
    <citation type="journal article" date="2023" name="Int. J. Syst. Evol. Microbiol.">
        <title>Mesoterricola silvestris gen. nov., sp. nov., Mesoterricola sediminis sp. nov., Geothrix oryzae sp. nov., Geothrix edaphica sp. nov., Geothrix rubra sp. nov., and Geothrix limicola sp. nov., six novel members of Acidobacteriota isolated from soils.</title>
        <authorList>
            <person name="Itoh H."/>
            <person name="Sugisawa Y."/>
            <person name="Mise K."/>
            <person name="Xu Z."/>
            <person name="Kuniyasu M."/>
            <person name="Ushijima N."/>
            <person name="Kawano K."/>
            <person name="Kobayashi E."/>
            <person name="Shiratori Y."/>
            <person name="Masuda Y."/>
            <person name="Senoo K."/>
        </authorList>
    </citation>
    <scope>NUCLEOTIDE SEQUENCE</scope>
    <source>
        <strain evidence="12">W786</strain>
    </source>
</reference>
<proteinExistence type="predicted"/>
<evidence type="ECO:0000256" key="5">
    <source>
        <dbReference type="ARBA" id="ARBA00022679"/>
    </source>
</evidence>
<dbReference type="GO" id="GO:0005886">
    <property type="term" value="C:plasma membrane"/>
    <property type="evidence" value="ECO:0007669"/>
    <property type="project" value="TreeGrafter"/>
</dbReference>
<evidence type="ECO:0000313" key="13">
    <source>
        <dbReference type="Proteomes" id="UP001228113"/>
    </source>
</evidence>
<dbReference type="PRINTS" id="PR00344">
    <property type="entry name" value="BCTRLSENSOR"/>
</dbReference>
<evidence type="ECO:0000256" key="10">
    <source>
        <dbReference type="SAM" id="Phobius"/>
    </source>
</evidence>
<dbReference type="CDD" id="cd00082">
    <property type="entry name" value="HisKA"/>
    <property type="match status" value="1"/>
</dbReference>
<dbReference type="KEGG" id="msea:METESE_00970"/>
<gene>
    <name evidence="12" type="ORF">METESE_00970</name>
</gene>
<feature type="domain" description="Histidine kinase" evidence="11">
    <location>
        <begin position="314"/>
        <end position="521"/>
    </location>
</feature>
<dbReference type="InterPro" id="IPR036097">
    <property type="entry name" value="HisK_dim/P_sf"/>
</dbReference>
<keyword evidence="8 10" id="KW-1133">Transmembrane helix</keyword>
<keyword evidence="5" id="KW-0808">Transferase</keyword>
<keyword evidence="9 10" id="KW-0472">Membrane</keyword>
<comment type="catalytic activity">
    <reaction evidence="1">
        <text>ATP + protein L-histidine = ADP + protein N-phospho-L-histidine.</text>
        <dbReference type="EC" id="2.7.13.3"/>
    </reaction>
</comment>
<dbReference type="InterPro" id="IPR004358">
    <property type="entry name" value="Sig_transdc_His_kin-like_C"/>
</dbReference>
<dbReference type="AlphaFoldDB" id="A0AA48KAK0"/>
<dbReference type="InterPro" id="IPR003661">
    <property type="entry name" value="HisK_dim/P_dom"/>
</dbReference>
<evidence type="ECO:0000256" key="3">
    <source>
        <dbReference type="ARBA" id="ARBA00012438"/>
    </source>
</evidence>
<dbReference type="InterPro" id="IPR036890">
    <property type="entry name" value="HATPase_C_sf"/>
</dbReference>
<comment type="subcellular location">
    <subcellularLocation>
        <location evidence="2">Membrane</location>
    </subcellularLocation>
</comment>
<evidence type="ECO:0000259" key="11">
    <source>
        <dbReference type="PROSITE" id="PS50109"/>
    </source>
</evidence>
<dbReference type="PANTHER" id="PTHR45436:SF5">
    <property type="entry name" value="SENSOR HISTIDINE KINASE TRCS"/>
    <property type="match status" value="1"/>
</dbReference>
<evidence type="ECO:0000256" key="4">
    <source>
        <dbReference type="ARBA" id="ARBA00022553"/>
    </source>
</evidence>
<dbReference type="Proteomes" id="UP001228113">
    <property type="component" value="Chromosome"/>
</dbReference>
<evidence type="ECO:0000256" key="8">
    <source>
        <dbReference type="ARBA" id="ARBA00022989"/>
    </source>
</evidence>
<dbReference type="PROSITE" id="PS50109">
    <property type="entry name" value="HIS_KIN"/>
    <property type="match status" value="1"/>
</dbReference>
<dbReference type="SUPFAM" id="SSF55874">
    <property type="entry name" value="ATPase domain of HSP90 chaperone/DNA topoisomerase II/histidine kinase"/>
    <property type="match status" value="1"/>
</dbReference>
<keyword evidence="4" id="KW-0597">Phosphoprotein</keyword>
<sequence>MPSTRVCSPRIRRFPWRVRRLRMPAKALSGPALLGLWGLVSLLAAFLPRFYVTHRVNGMLRAWEEQAHETGKAVVQDWTQARPIPAFRSGDEAPLRSRLEDDPLLAALVDPATGAVWLRDGLRLRPPVPAEAASAARLAQWAGQAQAAGRSTWIPAVADNPRALQEATLALAVGPWWEFKVWAPSSRTAERFLERFSGVGSPARFALTRYDRDPAAGRMNAQGRPLSGDALSDRATRPTFSIVFPDLSLAFGEPWVVGLWGTDAQAHRAVRAIRAWRSQAWAGYAGFVGLLGLGCLAQLLAARRDRLRADKLAFLAHSLKTPLTILKLRCDTIRNANLPRDIQDGQVARIGDEVDTLVKVIEAGLEGVKPKSEPPPADPVDAGTFARLLEPMVPIFAEEGRTLALEAEPIAFRAPRRALEAALNTLLENALVHGRGAVSVRVRRRRRLVEVEVRDAGPGIPPARLSALPEAGADSGPSAPGHGMGLALLRRMALHEGWGLRFEAAEDGTGFSAVLELPGQARSGDASSFRR</sequence>
<dbReference type="InterPro" id="IPR003594">
    <property type="entry name" value="HATPase_dom"/>
</dbReference>
<evidence type="ECO:0000256" key="6">
    <source>
        <dbReference type="ARBA" id="ARBA00022692"/>
    </source>
</evidence>
<dbReference type="Gene3D" id="3.30.565.10">
    <property type="entry name" value="Histidine kinase-like ATPase, C-terminal domain"/>
    <property type="match status" value="1"/>
</dbReference>
<keyword evidence="13" id="KW-1185">Reference proteome</keyword>
<dbReference type="GO" id="GO:0000155">
    <property type="term" value="F:phosphorelay sensor kinase activity"/>
    <property type="evidence" value="ECO:0007669"/>
    <property type="project" value="InterPro"/>
</dbReference>
<keyword evidence="7" id="KW-0418">Kinase</keyword>
<dbReference type="EMBL" id="AP027081">
    <property type="protein sequence ID" value="BDU75139.1"/>
    <property type="molecule type" value="Genomic_DNA"/>
</dbReference>
<keyword evidence="6 10" id="KW-0812">Transmembrane</keyword>
<dbReference type="EC" id="2.7.13.3" evidence="3"/>
<name>A0AA48KAK0_9BACT</name>
<feature type="transmembrane region" description="Helical" evidence="10">
    <location>
        <begin position="281"/>
        <end position="302"/>
    </location>
</feature>
<dbReference type="InterPro" id="IPR050428">
    <property type="entry name" value="TCS_sensor_his_kinase"/>
</dbReference>
<evidence type="ECO:0000313" key="12">
    <source>
        <dbReference type="EMBL" id="BDU75139.1"/>
    </source>
</evidence>
<accession>A0AA48KAK0</accession>
<dbReference type="RefSeq" id="WP_243335122.1">
    <property type="nucleotide sequence ID" value="NZ_AP027081.1"/>
</dbReference>
<organism evidence="12 13">
    <name type="scientific">Mesoterricola sediminis</name>
    <dbReference type="NCBI Taxonomy" id="2927980"/>
    <lineage>
        <taxon>Bacteria</taxon>
        <taxon>Pseudomonadati</taxon>
        <taxon>Acidobacteriota</taxon>
        <taxon>Holophagae</taxon>
        <taxon>Holophagales</taxon>
        <taxon>Holophagaceae</taxon>
        <taxon>Mesoterricola</taxon>
    </lineage>
</organism>
<protein>
    <recommendedName>
        <fullName evidence="3">histidine kinase</fullName>
        <ecNumber evidence="3">2.7.13.3</ecNumber>
    </recommendedName>
</protein>
<evidence type="ECO:0000256" key="9">
    <source>
        <dbReference type="ARBA" id="ARBA00023136"/>
    </source>
</evidence>
<evidence type="ECO:0000256" key="1">
    <source>
        <dbReference type="ARBA" id="ARBA00000085"/>
    </source>
</evidence>
<evidence type="ECO:0000256" key="7">
    <source>
        <dbReference type="ARBA" id="ARBA00022777"/>
    </source>
</evidence>
<dbReference type="SUPFAM" id="SSF47384">
    <property type="entry name" value="Homodimeric domain of signal transducing histidine kinase"/>
    <property type="match status" value="1"/>
</dbReference>
<evidence type="ECO:0000256" key="2">
    <source>
        <dbReference type="ARBA" id="ARBA00004370"/>
    </source>
</evidence>
<dbReference type="Pfam" id="PF02518">
    <property type="entry name" value="HATPase_c"/>
    <property type="match status" value="1"/>
</dbReference>
<dbReference type="PANTHER" id="PTHR45436">
    <property type="entry name" value="SENSOR HISTIDINE KINASE YKOH"/>
    <property type="match status" value="1"/>
</dbReference>
<dbReference type="SMART" id="SM00387">
    <property type="entry name" value="HATPase_c"/>
    <property type="match status" value="1"/>
</dbReference>
<dbReference type="InterPro" id="IPR005467">
    <property type="entry name" value="His_kinase_dom"/>
</dbReference>